<dbReference type="RefSeq" id="WP_223282753.1">
    <property type="nucleotide sequence ID" value="NZ_BNDS01000015.1"/>
</dbReference>
<keyword evidence="2" id="KW-1185">Reference proteome</keyword>
<comment type="caution">
    <text evidence="1">The sequence shown here is derived from an EMBL/GenBank/DDBJ whole genome shotgun (WGS) entry which is preliminary data.</text>
</comment>
<organism evidence="1 2">
    <name type="scientific">Neobacillus kokaensis</name>
    <dbReference type="NCBI Taxonomy" id="2759023"/>
    <lineage>
        <taxon>Bacteria</taxon>
        <taxon>Bacillati</taxon>
        <taxon>Bacillota</taxon>
        <taxon>Bacilli</taxon>
        <taxon>Bacillales</taxon>
        <taxon>Bacillaceae</taxon>
        <taxon>Neobacillus</taxon>
    </lineage>
</organism>
<dbReference type="Proteomes" id="UP000637074">
    <property type="component" value="Unassembled WGS sequence"/>
</dbReference>
<reference evidence="1 2" key="1">
    <citation type="journal article" date="2022" name="Int. J. Syst. Evol. Microbiol.">
        <title>Neobacillus kokaensis sp. nov., isolated from soil.</title>
        <authorList>
            <person name="Yuki K."/>
            <person name="Matsubara H."/>
            <person name="Yamaguchi S."/>
        </authorList>
    </citation>
    <scope>NUCLEOTIDE SEQUENCE [LARGE SCALE GENOMIC DNA]</scope>
    <source>
        <strain evidence="1 2">LOB 377</strain>
    </source>
</reference>
<evidence type="ECO:0000313" key="1">
    <source>
        <dbReference type="EMBL" id="GHH99748.1"/>
    </source>
</evidence>
<dbReference type="EMBL" id="BNDS01000015">
    <property type="protein sequence ID" value="GHH99748.1"/>
    <property type="molecule type" value="Genomic_DNA"/>
</dbReference>
<gene>
    <name evidence="1" type="ORF">AM1BK_32910</name>
</gene>
<evidence type="ECO:0000313" key="2">
    <source>
        <dbReference type="Proteomes" id="UP000637074"/>
    </source>
</evidence>
<protein>
    <submittedName>
        <fullName evidence="1">Uncharacterized protein</fullName>
    </submittedName>
</protein>
<sequence>MSDKPNQRIAVVLQPNWIQTAKDIFRVYGMNNSNLKIATSTQLINADENYDVVIVHESISFPENFLSKWHLLTVCIKEDLLRMRTTWRL</sequence>
<proteinExistence type="predicted"/>
<name>A0ABQ3N6Z0_9BACI</name>
<accession>A0ABQ3N6Z0</accession>